<dbReference type="SUPFAM" id="SSF54593">
    <property type="entry name" value="Glyoxalase/Bleomycin resistance protein/Dihydroxybiphenyl dioxygenase"/>
    <property type="match status" value="1"/>
</dbReference>
<reference evidence="2 3" key="1">
    <citation type="submission" date="2016-08" db="EMBL/GenBank/DDBJ databases">
        <authorList>
            <person name="Seilhamer J.J."/>
        </authorList>
    </citation>
    <scope>NUCLEOTIDE SEQUENCE [LARGE SCALE GENOMIC DNA]</scope>
    <source>
        <strain evidence="2 3">IEBC_T61001</strain>
    </source>
</reference>
<name>A0A1C4EPX4_BACTU</name>
<dbReference type="PANTHER" id="PTHR36113">
    <property type="entry name" value="LYASE, PUTATIVE-RELATED-RELATED"/>
    <property type="match status" value="1"/>
</dbReference>
<evidence type="ECO:0000313" key="2">
    <source>
        <dbReference type="EMBL" id="SCC45631.1"/>
    </source>
</evidence>
<protein>
    <recommendedName>
        <fullName evidence="1">VOC domain-containing protein</fullName>
    </recommendedName>
</protein>
<dbReference type="EMBL" id="FMBI01000034">
    <property type="protein sequence ID" value="SCC45631.1"/>
    <property type="molecule type" value="Genomic_DNA"/>
</dbReference>
<dbReference type="RefSeq" id="WP_087984662.1">
    <property type="nucleotide sequence ID" value="NZ_FMBI01000034.1"/>
</dbReference>
<dbReference type="InterPro" id="IPR051332">
    <property type="entry name" value="Fosfomycin_Res_Enzymes"/>
</dbReference>
<dbReference type="PROSITE" id="PS51819">
    <property type="entry name" value="VOC"/>
    <property type="match status" value="1"/>
</dbReference>
<evidence type="ECO:0000259" key="1">
    <source>
        <dbReference type="PROSITE" id="PS51819"/>
    </source>
</evidence>
<dbReference type="PANTHER" id="PTHR36113:SF1">
    <property type="entry name" value="GLYOXALASE_BLEOMYCIN RESISTANCE PROTEIN_DIOXYGENASE"/>
    <property type="match status" value="1"/>
</dbReference>
<feature type="domain" description="VOC" evidence="1">
    <location>
        <begin position="2"/>
        <end position="126"/>
    </location>
</feature>
<dbReference type="Proteomes" id="UP000195991">
    <property type="component" value="Unassembled WGS sequence"/>
</dbReference>
<dbReference type="AlphaFoldDB" id="A0A1C4EPX4"/>
<dbReference type="InterPro" id="IPR004360">
    <property type="entry name" value="Glyas_Fos-R_dOase_dom"/>
</dbReference>
<dbReference type="InterPro" id="IPR037523">
    <property type="entry name" value="VOC_core"/>
</dbReference>
<gene>
    <name evidence="2" type="ORF">BTT61001_03380</name>
</gene>
<dbReference type="Gene3D" id="3.10.180.10">
    <property type="entry name" value="2,3-Dihydroxybiphenyl 1,2-Dioxygenase, domain 1"/>
    <property type="match status" value="1"/>
</dbReference>
<organism evidence="2 3">
    <name type="scientific">Bacillus thuringiensis</name>
    <dbReference type="NCBI Taxonomy" id="1428"/>
    <lineage>
        <taxon>Bacteria</taxon>
        <taxon>Bacillati</taxon>
        <taxon>Bacillota</taxon>
        <taxon>Bacilli</taxon>
        <taxon>Bacillales</taxon>
        <taxon>Bacillaceae</taxon>
        <taxon>Bacillus</taxon>
        <taxon>Bacillus cereus group</taxon>
    </lineage>
</organism>
<accession>A0A1C4EPX4</accession>
<dbReference type="Pfam" id="PF00903">
    <property type="entry name" value="Glyoxalase"/>
    <property type="match status" value="1"/>
</dbReference>
<sequence length="126" mass="14399">MKIEHIAIWVNDLELMRSFYTKHFNGKANSLYHNKAKQFESYFITFESGARLEIMRKKGIEKEPNPNITGYAHMAFSVGSEERVNELTTTLKNDGYPLLNGPRCTGDGYYESVISDPEGNQIEITT</sequence>
<evidence type="ECO:0000313" key="3">
    <source>
        <dbReference type="Proteomes" id="UP000195991"/>
    </source>
</evidence>
<dbReference type="InterPro" id="IPR029068">
    <property type="entry name" value="Glyas_Bleomycin-R_OHBP_Dase"/>
</dbReference>
<proteinExistence type="predicted"/>